<evidence type="ECO:0000256" key="4">
    <source>
        <dbReference type="ARBA" id="ARBA00023012"/>
    </source>
</evidence>
<gene>
    <name evidence="11" type="ORF">ACFQ2I_18980</name>
</gene>
<keyword evidence="7" id="KW-0804">Transcription</keyword>
<keyword evidence="4" id="KW-0902">Two-component regulatory system</keyword>
<evidence type="ECO:0000256" key="1">
    <source>
        <dbReference type="ARBA" id="ARBA00004496"/>
    </source>
</evidence>
<dbReference type="PANTHER" id="PTHR42713:SF3">
    <property type="entry name" value="TRANSCRIPTIONAL REGULATORY PROTEIN HPTR"/>
    <property type="match status" value="1"/>
</dbReference>
<dbReference type="EMBL" id="JBHTJZ010000036">
    <property type="protein sequence ID" value="MFD0961441.1"/>
    <property type="molecule type" value="Genomic_DNA"/>
</dbReference>
<evidence type="ECO:0000259" key="9">
    <source>
        <dbReference type="PROSITE" id="PS01124"/>
    </source>
</evidence>
<organism evidence="11 12">
    <name type="scientific">Paenibacillus chungangensis</name>
    <dbReference type="NCBI Taxonomy" id="696535"/>
    <lineage>
        <taxon>Bacteria</taxon>
        <taxon>Bacillati</taxon>
        <taxon>Bacillota</taxon>
        <taxon>Bacilli</taxon>
        <taxon>Bacillales</taxon>
        <taxon>Paenibacillaceae</taxon>
        <taxon>Paenibacillus</taxon>
    </lineage>
</organism>
<dbReference type="Gene3D" id="1.10.10.60">
    <property type="entry name" value="Homeodomain-like"/>
    <property type="match status" value="2"/>
</dbReference>
<dbReference type="InterPro" id="IPR051552">
    <property type="entry name" value="HptR"/>
</dbReference>
<evidence type="ECO:0000313" key="12">
    <source>
        <dbReference type="Proteomes" id="UP001596989"/>
    </source>
</evidence>
<reference evidence="12" key="1">
    <citation type="journal article" date="2019" name="Int. J. Syst. Evol. Microbiol.">
        <title>The Global Catalogue of Microorganisms (GCM) 10K type strain sequencing project: providing services to taxonomists for standard genome sequencing and annotation.</title>
        <authorList>
            <consortium name="The Broad Institute Genomics Platform"/>
            <consortium name="The Broad Institute Genome Sequencing Center for Infectious Disease"/>
            <person name="Wu L."/>
            <person name="Ma J."/>
        </authorList>
    </citation>
    <scope>NUCLEOTIDE SEQUENCE [LARGE SCALE GENOMIC DNA]</scope>
    <source>
        <strain evidence="12">CCUG 59129</strain>
    </source>
</reference>
<sequence length="524" mass="58890">MYPILLVDDEPGALKSMKYLLDWEELGFTITGEARNGRQALEMYREGHYALIITDIRMPVMGGLELISHIRAEDDVPIIIMSGYEDFGYVKKALLYGVKDYLLKPAEAEDVQRLLESVARELEERRIMHQKLYHGVQALLENTVRNWATGVIAPAEAMRQLSLLGKAPKAEPGICCLAAELDLPQWEDPDWSDKELQTKLFAARNVLEEAAGSSAVLFPLEEMRFGIVISSMEEPLRQDMIIQLVEKMKAHTKEFAKIGVTMGSGSIVYDTADVSRSLEEARRMLEKVLFLGEHSWTGYSSAADAQAGSLAYAHDIAAIVGAMKEGQFRHGEGLQQQLWQAIASGQAPASHAKSAVVELYVELLRLVRELGAPYERLISPKRDDYETIMGMKTLAGLQQWSERKCKEAAEALELLRRSPAEQMVGTAIRWVNERYGEAISMKSIASSLYVNAAYLGQLFRDETGTSFNEYLLRVRMEKAKELLATTDRKVYEIAAAVGYNDIDWFYKKFKGYAGVSPKEYRMKG</sequence>
<dbReference type="RefSeq" id="WP_377567018.1">
    <property type="nucleotide sequence ID" value="NZ_JBHTJZ010000036.1"/>
</dbReference>
<keyword evidence="2" id="KW-0963">Cytoplasm</keyword>
<dbReference type="Gene3D" id="3.40.50.2300">
    <property type="match status" value="1"/>
</dbReference>
<evidence type="ECO:0000259" key="10">
    <source>
        <dbReference type="PROSITE" id="PS50110"/>
    </source>
</evidence>
<dbReference type="PROSITE" id="PS01124">
    <property type="entry name" value="HTH_ARAC_FAMILY_2"/>
    <property type="match status" value="1"/>
</dbReference>
<evidence type="ECO:0000256" key="5">
    <source>
        <dbReference type="ARBA" id="ARBA00023015"/>
    </source>
</evidence>
<keyword evidence="3 8" id="KW-0597">Phosphoprotein</keyword>
<dbReference type="Pfam" id="PF12833">
    <property type="entry name" value="HTH_18"/>
    <property type="match status" value="1"/>
</dbReference>
<dbReference type="Pfam" id="PF00072">
    <property type="entry name" value="Response_reg"/>
    <property type="match status" value="1"/>
</dbReference>
<dbReference type="InterPro" id="IPR011006">
    <property type="entry name" value="CheY-like_superfamily"/>
</dbReference>
<evidence type="ECO:0000256" key="3">
    <source>
        <dbReference type="ARBA" id="ARBA00022553"/>
    </source>
</evidence>
<evidence type="ECO:0000256" key="8">
    <source>
        <dbReference type="PROSITE-ProRule" id="PRU00169"/>
    </source>
</evidence>
<keyword evidence="12" id="KW-1185">Reference proteome</keyword>
<dbReference type="SUPFAM" id="SSF46689">
    <property type="entry name" value="Homeodomain-like"/>
    <property type="match status" value="2"/>
</dbReference>
<comment type="caution">
    <text evidence="11">The sequence shown here is derived from an EMBL/GenBank/DDBJ whole genome shotgun (WGS) entry which is preliminary data.</text>
</comment>
<dbReference type="PROSITE" id="PS50110">
    <property type="entry name" value="RESPONSE_REGULATORY"/>
    <property type="match status" value="1"/>
</dbReference>
<evidence type="ECO:0000313" key="11">
    <source>
        <dbReference type="EMBL" id="MFD0961441.1"/>
    </source>
</evidence>
<keyword evidence="6" id="KW-0238">DNA-binding</keyword>
<evidence type="ECO:0000256" key="6">
    <source>
        <dbReference type="ARBA" id="ARBA00023125"/>
    </source>
</evidence>
<dbReference type="CDD" id="cd17536">
    <property type="entry name" value="REC_YesN-like"/>
    <property type="match status" value="1"/>
</dbReference>
<evidence type="ECO:0000256" key="2">
    <source>
        <dbReference type="ARBA" id="ARBA00022490"/>
    </source>
</evidence>
<dbReference type="SMART" id="SM00448">
    <property type="entry name" value="REC"/>
    <property type="match status" value="1"/>
</dbReference>
<dbReference type="SUPFAM" id="SSF52172">
    <property type="entry name" value="CheY-like"/>
    <property type="match status" value="1"/>
</dbReference>
<keyword evidence="5" id="KW-0805">Transcription regulation</keyword>
<proteinExistence type="predicted"/>
<dbReference type="PANTHER" id="PTHR42713">
    <property type="entry name" value="HISTIDINE KINASE-RELATED"/>
    <property type="match status" value="1"/>
</dbReference>
<dbReference type="Proteomes" id="UP001596989">
    <property type="component" value="Unassembled WGS sequence"/>
</dbReference>
<accession>A0ABW3HV89</accession>
<dbReference type="InterPro" id="IPR018060">
    <property type="entry name" value="HTH_AraC"/>
</dbReference>
<protein>
    <submittedName>
        <fullName evidence="11">Response regulator</fullName>
    </submittedName>
</protein>
<feature type="modified residue" description="4-aspartylphosphate" evidence="8">
    <location>
        <position position="55"/>
    </location>
</feature>
<name>A0ABW3HV89_9BACL</name>
<dbReference type="SMART" id="SM00342">
    <property type="entry name" value="HTH_ARAC"/>
    <property type="match status" value="1"/>
</dbReference>
<evidence type="ECO:0000256" key="7">
    <source>
        <dbReference type="ARBA" id="ARBA00023163"/>
    </source>
</evidence>
<comment type="subcellular location">
    <subcellularLocation>
        <location evidence="1">Cytoplasm</location>
    </subcellularLocation>
</comment>
<feature type="domain" description="Response regulatory" evidence="10">
    <location>
        <begin position="3"/>
        <end position="119"/>
    </location>
</feature>
<dbReference type="InterPro" id="IPR001789">
    <property type="entry name" value="Sig_transdc_resp-reg_receiver"/>
</dbReference>
<dbReference type="InterPro" id="IPR009057">
    <property type="entry name" value="Homeodomain-like_sf"/>
</dbReference>
<feature type="domain" description="HTH araC/xylS-type" evidence="9">
    <location>
        <begin position="425"/>
        <end position="523"/>
    </location>
</feature>